<comment type="caution">
    <text evidence="2">The sequence shown here is derived from an EMBL/GenBank/DDBJ whole genome shotgun (WGS) entry which is preliminary data.</text>
</comment>
<dbReference type="InParanoid" id="A0A1V9XM69"/>
<feature type="non-terminal residue" evidence="2">
    <location>
        <position position="1"/>
    </location>
</feature>
<gene>
    <name evidence="2" type="ORF">BIW11_09063</name>
</gene>
<organism evidence="2 3">
    <name type="scientific">Tropilaelaps mercedesae</name>
    <dbReference type="NCBI Taxonomy" id="418985"/>
    <lineage>
        <taxon>Eukaryota</taxon>
        <taxon>Metazoa</taxon>
        <taxon>Ecdysozoa</taxon>
        <taxon>Arthropoda</taxon>
        <taxon>Chelicerata</taxon>
        <taxon>Arachnida</taxon>
        <taxon>Acari</taxon>
        <taxon>Parasitiformes</taxon>
        <taxon>Mesostigmata</taxon>
        <taxon>Gamasina</taxon>
        <taxon>Dermanyssoidea</taxon>
        <taxon>Laelapidae</taxon>
        <taxon>Tropilaelaps</taxon>
    </lineage>
</organism>
<evidence type="ECO:0000313" key="3">
    <source>
        <dbReference type="Proteomes" id="UP000192247"/>
    </source>
</evidence>
<evidence type="ECO:0000256" key="1">
    <source>
        <dbReference type="SAM" id="MobiDB-lite"/>
    </source>
</evidence>
<evidence type="ECO:0000313" key="2">
    <source>
        <dbReference type="EMBL" id="OQR74448.1"/>
    </source>
</evidence>
<reference evidence="2 3" key="1">
    <citation type="journal article" date="2017" name="Gigascience">
        <title>Draft genome of the honey bee ectoparasitic mite, Tropilaelaps mercedesae, is shaped by the parasitic life history.</title>
        <authorList>
            <person name="Dong X."/>
            <person name="Armstrong S.D."/>
            <person name="Xia D."/>
            <person name="Makepeace B.L."/>
            <person name="Darby A.C."/>
            <person name="Kadowaki T."/>
        </authorList>
    </citation>
    <scope>NUCLEOTIDE SEQUENCE [LARGE SCALE GENOMIC DNA]</scope>
    <source>
        <strain evidence="2">Wuxi-XJTLU</strain>
    </source>
</reference>
<proteinExistence type="predicted"/>
<dbReference type="AlphaFoldDB" id="A0A1V9XM69"/>
<accession>A0A1V9XM69</accession>
<dbReference type="Proteomes" id="UP000192247">
    <property type="component" value="Unassembled WGS sequence"/>
</dbReference>
<feature type="region of interest" description="Disordered" evidence="1">
    <location>
        <begin position="1"/>
        <end position="43"/>
    </location>
</feature>
<protein>
    <submittedName>
        <fullName evidence="2">Uncharacterized protein</fullName>
    </submittedName>
</protein>
<keyword evidence="3" id="KW-1185">Reference proteome</keyword>
<dbReference type="EMBL" id="MNPL01007970">
    <property type="protein sequence ID" value="OQR74448.1"/>
    <property type="molecule type" value="Genomic_DNA"/>
</dbReference>
<name>A0A1V9XM69_9ACAR</name>
<sequence length="175" mass="19447">KSKRAKENQSQIKNIKRAQKDTKRTTKKSRSPLRLKDLTPARKQTPLHTTFSLAFRMAVRRLRAEGKLPSNALDEPVDTDGVYLAANTEGHTYLIRQLRYKVHRECPPIEQEGVEPTPGPELLAPKTNHDATSVTLPTITTTTCTTPMQVSGISFDVINLEGTTPLTQADNSVSE</sequence>